<dbReference type="EMBL" id="KQ459444">
    <property type="protein sequence ID" value="KPJ00930.1"/>
    <property type="molecule type" value="Genomic_DNA"/>
</dbReference>
<evidence type="ECO:0000313" key="3">
    <source>
        <dbReference type="Proteomes" id="UP000053268"/>
    </source>
</evidence>
<accession>A0A0N1PER1</accession>
<name>A0A0N1PER1_PAPXU</name>
<organism evidence="2 3">
    <name type="scientific">Papilio xuthus</name>
    <name type="common">Asian swallowtail butterfly</name>
    <dbReference type="NCBI Taxonomy" id="66420"/>
    <lineage>
        <taxon>Eukaryota</taxon>
        <taxon>Metazoa</taxon>
        <taxon>Ecdysozoa</taxon>
        <taxon>Arthropoda</taxon>
        <taxon>Hexapoda</taxon>
        <taxon>Insecta</taxon>
        <taxon>Pterygota</taxon>
        <taxon>Neoptera</taxon>
        <taxon>Endopterygota</taxon>
        <taxon>Lepidoptera</taxon>
        <taxon>Glossata</taxon>
        <taxon>Ditrysia</taxon>
        <taxon>Papilionoidea</taxon>
        <taxon>Papilionidae</taxon>
        <taxon>Papilioninae</taxon>
        <taxon>Papilio</taxon>
    </lineage>
</organism>
<reference evidence="2 3" key="1">
    <citation type="journal article" date="2015" name="Nat. Commun.">
        <title>Outbred genome sequencing and CRISPR/Cas9 gene editing in butterflies.</title>
        <authorList>
            <person name="Li X."/>
            <person name="Fan D."/>
            <person name="Zhang W."/>
            <person name="Liu G."/>
            <person name="Zhang L."/>
            <person name="Zhao L."/>
            <person name="Fang X."/>
            <person name="Chen L."/>
            <person name="Dong Y."/>
            <person name="Chen Y."/>
            <person name="Ding Y."/>
            <person name="Zhao R."/>
            <person name="Feng M."/>
            <person name="Zhu Y."/>
            <person name="Feng Y."/>
            <person name="Jiang X."/>
            <person name="Zhu D."/>
            <person name="Xiang H."/>
            <person name="Feng X."/>
            <person name="Li S."/>
            <person name="Wang J."/>
            <person name="Zhang G."/>
            <person name="Kronforst M.R."/>
            <person name="Wang W."/>
        </authorList>
    </citation>
    <scope>NUCLEOTIDE SEQUENCE [LARGE SCALE GENOMIC DNA]</scope>
    <source>
        <strain evidence="2">Ya'a_city_454_Px</strain>
        <tissue evidence="2">Whole body</tissue>
    </source>
</reference>
<dbReference type="AlphaFoldDB" id="A0A0N1PER1"/>
<proteinExistence type="predicted"/>
<evidence type="ECO:0000256" key="1">
    <source>
        <dbReference type="SAM" id="MobiDB-lite"/>
    </source>
</evidence>
<sequence>MLRQSVKSRVEVEQRKRVKYRGPGAEDGGQGPRTGRGGGGGAASRARPLPRHVPTRQLPNTGGPTRPPRRAAGHLAPGAGHLAPGAGHLAPGAGHPAPGGGRPGPPARTRPVNTRCHTPEAAADLIIHLDSPGYSAVRTALGPPAPCPYTSIQLMWYRQNVYAYELESGMLRSAWSFSQLLTLHQDRLQLLQQVTSEPAGPADPVGPVDPAGPAGLSARLLSQLFIDTLTRSTDRFGRFEGSSLPRDELFTQIQNKNGTAALRHRVGQDTYLANFHVDAAVVLSDVEVEVLVVDAQVPALRQVALEPAADRRTTH</sequence>
<evidence type="ECO:0000313" key="2">
    <source>
        <dbReference type="EMBL" id="KPJ00930.1"/>
    </source>
</evidence>
<feature type="compositionally biased region" description="Gly residues" evidence="1">
    <location>
        <begin position="25"/>
        <end position="42"/>
    </location>
</feature>
<dbReference type="Proteomes" id="UP000053268">
    <property type="component" value="Unassembled WGS sequence"/>
</dbReference>
<keyword evidence="3" id="KW-1185">Reference proteome</keyword>
<feature type="compositionally biased region" description="Low complexity" evidence="1">
    <location>
        <begin position="73"/>
        <end position="96"/>
    </location>
</feature>
<gene>
    <name evidence="2" type="ORF">RR46_00866</name>
</gene>
<protein>
    <submittedName>
        <fullName evidence="2">Uncharacterized protein</fullName>
    </submittedName>
</protein>
<feature type="region of interest" description="Disordered" evidence="1">
    <location>
        <begin position="1"/>
        <end position="113"/>
    </location>
</feature>